<evidence type="ECO:0000313" key="1">
    <source>
        <dbReference type="EMBL" id="KAG0449051.1"/>
    </source>
</evidence>
<dbReference type="Proteomes" id="UP000639772">
    <property type="component" value="Unassembled WGS sequence"/>
</dbReference>
<name>A0A835U7J3_VANPL</name>
<sequence>MVNYWWDEATEYDMEDLWKWRNSGEDLGELIDLGGRKRLERLMRGSSYLPLRRKPTMVVC</sequence>
<organism evidence="1 2">
    <name type="scientific">Vanilla planifolia</name>
    <name type="common">Vanilla</name>
    <dbReference type="NCBI Taxonomy" id="51239"/>
    <lineage>
        <taxon>Eukaryota</taxon>
        <taxon>Viridiplantae</taxon>
        <taxon>Streptophyta</taxon>
        <taxon>Embryophyta</taxon>
        <taxon>Tracheophyta</taxon>
        <taxon>Spermatophyta</taxon>
        <taxon>Magnoliopsida</taxon>
        <taxon>Liliopsida</taxon>
        <taxon>Asparagales</taxon>
        <taxon>Orchidaceae</taxon>
        <taxon>Vanilloideae</taxon>
        <taxon>Vanilleae</taxon>
        <taxon>Vanilla</taxon>
    </lineage>
</organism>
<reference evidence="1 2" key="1">
    <citation type="journal article" date="2020" name="Nat. Food">
        <title>A phased Vanilla planifolia genome enables genetic improvement of flavour and production.</title>
        <authorList>
            <person name="Hasing T."/>
            <person name="Tang H."/>
            <person name="Brym M."/>
            <person name="Khazi F."/>
            <person name="Huang T."/>
            <person name="Chambers A.H."/>
        </authorList>
    </citation>
    <scope>NUCLEOTIDE SEQUENCE [LARGE SCALE GENOMIC DNA]</scope>
    <source>
        <tissue evidence="1">Leaf</tissue>
    </source>
</reference>
<dbReference type="AlphaFoldDB" id="A0A835U7J3"/>
<protein>
    <submittedName>
        <fullName evidence="1">Uncharacterized protein</fullName>
    </submittedName>
</protein>
<dbReference type="EMBL" id="JADCNM010000216">
    <property type="protein sequence ID" value="KAG0449051.1"/>
    <property type="molecule type" value="Genomic_DNA"/>
</dbReference>
<comment type="caution">
    <text evidence="1">The sequence shown here is derived from an EMBL/GenBank/DDBJ whole genome shotgun (WGS) entry which is preliminary data.</text>
</comment>
<evidence type="ECO:0000313" key="2">
    <source>
        <dbReference type="Proteomes" id="UP000639772"/>
    </source>
</evidence>
<proteinExistence type="predicted"/>
<accession>A0A835U7J3</accession>
<gene>
    <name evidence="1" type="ORF">HPP92_027503</name>
</gene>